<evidence type="ECO:0000313" key="1">
    <source>
        <dbReference type="EMBL" id="GAC60749.1"/>
    </source>
</evidence>
<proteinExistence type="predicted"/>
<dbReference type="AlphaFoldDB" id="L7LIN6"/>
<reference evidence="1 2" key="1">
    <citation type="submission" date="2012-12" db="EMBL/GenBank/DDBJ databases">
        <title>Whole genome shotgun sequence of Gordonia sihwensis NBRC 108236.</title>
        <authorList>
            <person name="Yoshida I."/>
            <person name="Hosoyama A."/>
            <person name="Tsuchikane K."/>
            <person name="Ando Y."/>
            <person name="Baba S."/>
            <person name="Ohji S."/>
            <person name="Hamada M."/>
            <person name="Tamura T."/>
            <person name="Yamazoe A."/>
            <person name="Yamazaki S."/>
            <person name="Fujita N."/>
        </authorList>
    </citation>
    <scope>NUCLEOTIDE SEQUENCE [LARGE SCALE GENOMIC DNA]</scope>
    <source>
        <strain evidence="1 2">NBRC 108236</strain>
    </source>
</reference>
<dbReference type="Proteomes" id="UP000035083">
    <property type="component" value="Unassembled WGS sequence"/>
</dbReference>
<name>L7LIN6_9ACTN</name>
<comment type="caution">
    <text evidence="1">The sequence shown here is derived from an EMBL/GenBank/DDBJ whole genome shotgun (WGS) entry which is preliminary data.</text>
</comment>
<protein>
    <submittedName>
        <fullName evidence="1">Uncharacterized protein</fullName>
    </submittedName>
</protein>
<organism evidence="1 2">
    <name type="scientific">Gordonia sihwensis NBRC 108236</name>
    <dbReference type="NCBI Taxonomy" id="1223544"/>
    <lineage>
        <taxon>Bacteria</taxon>
        <taxon>Bacillati</taxon>
        <taxon>Actinomycetota</taxon>
        <taxon>Actinomycetes</taxon>
        <taxon>Mycobacteriales</taxon>
        <taxon>Gordoniaceae</taxon>
        <taxon>Gordonia</taxon>
    </lineage>
</organism>
<sequence>MPSLLITVSPGDEVPSALTRRLAGLLDDPSAGSAATASAGAAPRIVVAPTDSDAMAPDAFLARVVAALMKLERLDVEVAYVAPHVTAATGNYGLPHGDAAMRLAETGTAQQLPLIRDDAATVLVGRARHLGAAGEKLHGECIADSATIFDGTVRAVEIEPLTVEPGVRGRRARALPGGWKSGRAVQTGGTNLVVEREGELTDRVVKRSTFYRHHIDWRLVRP</sequence>
<keyword evidence="2" id="KW-1185">Reference proteome</keyword>
<dbReference type="eggNOG" id="COG1597">
    <property type="taxonomic scope" value="Bacteria"/>
</dbReference>
<gene>
    <name evidence="1" type="ORF">GSI01S_11_00920</name>
</gene>
<dbReference type="EMBL" id="BANU01000011">
    <property type="protein sequence ID" value="GAC60749.1"/>
    <property type="molecule type" value="Genomic_DNA"/>
</dbReference>
<evidence type="ECO:0000313" key="2">
    <source>
        <dbReference type="Proteomes" id="UP000035083"/>
    </source>
</evidence>
<accession>L7LIN6</accession>